<dbReference type="RefSeq" id="WP_341371282.1">
    <property type="nucleotide sequence ID" value="NZ_JBBPCO010000010.1"/>
</dbReference>
<reference evidence="1 2" key="1">
    <citation type="submission" date="2024-04" db="EMBL/GenBank/DDBJ databases">
        <authorList>
            <person name="Abashina T."/>
            <person name="Shaikin A."/>
        </authorList>
    </citation>
    <scope>NUCLEOTIDE SEQUENCE [LARGE SCALE GENOMIC DNA]</scope>
    <source>
        <strain evidence="1 2">AAFK</strain>
    </source>
</reference>
<protein>
    <submittedName>
        <fullName evidence="1">DUF2173 family protein</fullName>
    </submittedName>
</protein>
<sequence>MTQLNQLMDIPGMLGAIRFLDDGSVDESIGSIDPEHAVLAAELCFANTRIAQQQGDLLVAFTGLGGWSPPRGWAMAGPEISVCGMASVACFVSNKEISYNTLFTVLYRVAHA</sequence>
<dbReference type="InterPro" id="IPR018685">
    <property type="entry name" value="DUF2173"/>
</dbReference>
<comment type="caution">
    <text evidence="1">The sequence shown here is derived from an EMBL/GenBank/DDBJ whole genome shotgun (WGS) entry which is preliminary data.</text>
</comment>
<dbReference type="PIRSF" id="PIRSF006821">
    <property type="entry name" value="UCP006821"/>
    <property type="match status" value="1"/>
</dbReference>
<evidence type="ECO:0000313" key="2">
    <source>
        <dbReference type="Proteomes" id="UP001446205"/>
    </source>
</evidence>
<dbReference type="Pfam" id="PF09941">
    <property type="entry name" value="DUF2173"/>
    <property type="match status" value="1"/>
</dbReference>
<gene>
    <name evidence="1" type="ORF">WOB96_10680</name>
</gene>
<proteinExistence type="predicted"/>
<organism evidence="1 2">
    <name type="scientific">Thermithiobacillus plumbiphilus</name>
    <dbReference type="NCBI Taxonomy" id="1729899"/>
    <lineage>
        <taxon>Bacteria</taxon>
        <taxon>Pseudomonadati</taxon>
        <taxon>Pseudomonadota</taxon>
        <taxon>Acidithiobacillia</taxon>
        <taxon>Acidithiobacillales</taxon>
        <taxon>Thermithiobacillaceae</taxon>
        <taxon>Thermithiobacillus</taxon>
    </lineage>
</organism>
<dbReference type="Proteomes" id="UP001446205">
    <property type="component" value="Unassembled WGS sequence"/>
</dbReference>
<dbReference type="EMBL" id="JBBPCO010000010">
    <property type="protein sequence ID" value="MEK8090226.1"/>
    <property type="molecule type" value="Genomic_DNA"/>
</dbReference>
<evidence type="ECO:0000313" key="1">
    <source>
        <dbReference type="EMBL" id="MEK8090226.1"/>
    </source>
</evidence>
<name>A0ABU9DB71_9PROT</name>
<keyword evidence="2" id="KW-1185">Reference proteome</keyword>
<accession>A0ABU9DB71</accession>